<feature type="transmembrane region" description="Helical" evidence="6">
    <location>
        <begin position="242"/>
        <end position="264"/>
    </location>
</feature>
<dbReference type="InterPro" id="IPR011701">
    <property type="entry name" value="MFS"/>
</dbReference>
<gene>
    <name evidence="8" type="ORF">GCM10017600_10590</name>
</gene>
<feature type="transmembrane region" description="Helical" evidence="6">
    <location>
        <begin position="76"/>
        <end position="94"/>
    </location>
</feature>
<evidence type="ECO:0000256" key="4">
    <source>
        <dbReference type="ARBA" id="ARBA00022989"/>
    </source>
</evidence>
<accession>A0A9W6HYD0</accession>
<dbReference type="CDD" id="cd06174">
    <property type="entry name" value="MFS"/>
    <property type="match status" value="1"/>
</dbReference>
<dbReference type="GO" id="GO:0005886">
    <property type="term" value="C:plasma membrane"/>
    <property type="evidence" value="ECO:0007669"/>
    <property type="project" value="UniProtKB-SubCell"/>
</dbReference>
<evidence type="ECO:0000256" key="5">
    <source>
        <dbReference type="ARBA" id="ARBA00023136"/>
    </source>
</evidence>
<evidence type="ECO:0000256" key="2">
    <source>
        <dbReference type="ARBA" id="ARBA00022475"/>
    </source>
</evidence>
<feature type="transmembrane region" description="Helical" evidence="6">
    <location>
        <begin position="370"/>
        <end position="389"/>
    </location>
</feature>
<dbReference type="InterPro" id="IPR050189">
    <property type="entry name" value="MFS_Efflux_Transporters"/>
</dbReference>
<dbReference type="RefSeq" id="WP_271216175.1">
    <property type="nucleotide sequence ID" value="NZ_BAAAVD010000033.1"/>
</dbReference>
<feature type="transmembrane region" description="Helical" evidence="6">
    <location>
        <begin position="333"/>
        <end position="358"/>
    </location>
</feature>
<organism evidence="8 9">
    <name type="scientific">Streptosporangium carneum</name>
    <dbReference type="NCBI Taxonomy" id="47481"/>
    <lineage>
        <taxon>Bacteria</taxon>
        <taxon>Bacillati</taxon>
        <taxon>Actinomycetota</taxon>
        <taxon>Actinomycetes</taxon>
        <taxon>Streptosporangiales</taxon>
        <taxon>Streptosporangiaceae</taxon>
        <taxon>Streptosporangium</taxon>
    </lineage>
</organism>
<sequence>MTPRSTAGIFWAVGVLAYVIAIFHRQSLGVSSIEAAARLDVGAAGLSTLAMLQLLVYAVMQVPVGVLVDRVGSKRMLVVGAVVMACGELVFALAEGLLPGIAGRALIGCGDAMTFISVIRLVNVHFPPHRNPVMVQLTGLIGQVGAIASAVPLIQSLHAYGWTPTFLGAAVLGVLSALLLLTVLRDSRPGPAEHRPSLGAAWAEPGTRLGMWTHAATQCSAASFLLLWGYPFLVQGQGLSPATAGVLLTTLTLCGMVCGPLLGYLAGRFPYHRSRMVFLVVGSTAGTWTAVLAWPGRAPLWLLALLMVVLATNGPGSMIGFDYARTFNPAARIGAASGIVNGGGFVASMTLIAVVGIILDLMGETTLDTFRVALAAQYPIWALGALQVLRYRGKARRLLLAARSS</sequence>
<feature type="transmembrane region" description="Helical" evidence="6">
    <location>
        <begin position="276"/>
        <end position="294"/>
    </location>
</feature>
<feature type="transmembrane region" description="Helical" evidence="6">
    <location>
        <begin position="134"/>
        <end position="154"/>
    </location>
</feature>
<evidence type="ECO:0000256" key="6">
    <source>
        <dbReference type="SAM" id="Phobius"/>
    </source>
</evidence>
<dbReference type="Proteomes" id="UP001143474">
    <property type="component" value="Unassembled WGS sequence"/>
</dbReference>
<evidence type="ECO:0000256" key="3">
    <source>
        <dbReference type="ARBA" id="ARBA00022692"/>
    </source>
</evidence>
<feature type="domain" description="Major facilitator superfamily (MFS) profile" evidence="7">
    <location>
        <begin position="10"/>
        <end position="396"/>
    </location>
</feature>
<dbReference type="Pfam" id="PF07690">
    <property type="entry name" value="MFS_1"/>
    <property type="match status" value="1"/>
</dbReference>
<feature type="transmembrane region" description="Helical" evidence="6">
    <location>
        <begin position="166"/>
        <end position="184"/>
    </location>
</feature>
<protein>
    <submittedName>
        <fullName evidence="8">MFS transporter</fullName>
    </submittedName>
</protein>
<reference evidence="8" key="1">
    <citation type="journal article" date="2014" name="Int. J. Syst. Evol. Microbiol.">
        <title>Complete genome sequence of Corynebacterium casei LMG S-19264T (=DSM 44701T), isolated from a smear-ripened cheese.</title>
        <authorList>
            <consortium name="US DOE Joint Genome Institute (JGI-PGF)"/>
            <person name="Walter F."/>
            <person name="Albersmeier A."/>
            <person name="Kalinowski J."/>
            <person name="Ruckert C."/>
        </authorList>
    </citation>
    <scope>NUCLEOTIDE SEQUENCE</scope>
    <source>
        <strain evidence="8">VKM Ac-2007</strain>
    </source>
</reference>
<keyword evidence="9" id="KW-1185">Reference proteome</keyword>
<dbReference type="Gene3D" id="1.20.1250.20">
    <property type="entry name" value="MFS general substrate transporter like domains"/>
    <property type="match status" value="2"/>
</dbReference>
<evidence type="ECO:0000256" key="1">
    <source>
        <dbReference type="ARBA" id="ARBA00004651"/>
    </source>
</evidence>
<evidence type="ECO:0000313" key="9">
    <source>
        <dbReference type="Proteomes" id="UP001143474"/>
    </source>
</evidence>
<feature type="transmembrane region" description="Helical" evidence="6">
    <location>
        <begin position="100"/>
        <end position="122"/>
    </location>
</feature>
<dbReference type="InterPro" id="IPR020846">
    <property type="entry name" value="MFS_dom"/>
</dbReference>
<keyword evidence="3 6" id="KW-0812">Transmembrane</keyword>
<dbReference type="AlphaFoldDB" id="A0A9W6HYD0"/>
<dbReference type="InterPro" id="IPR036259">
    <property type="entry name" value="MFS_trans_sf"/>
</dbReference>
<name>A0A9W6HYD0_9ACTN</name>
<keyword evidence="4 6" id="KW-1133">Transmembrane helix</keyword>
<keyword evidence="5 6" id="KW-0472">Membrane</keyword>
<dbReference type="EMBL" id="BSEV01000001">
    <property type="protein sequence ID" value="GLK07654.1"/>
    <property type="molecule type" value="Genomic_DNA"/>
</dbReference>
<proteinExistence type="predicted"/>
<comment type="caution">
    <text evidence="8">The sequence shown here is derived from an EMBL/GenBank/DDBJ whole genome shotgun (WGS) entry which is preliminary data.</text>
</comment>
<evidence type="ECO:0000313" key="8">
    <source>
        <dbReference type="EMBL" id="GLK07654.1"/>
    </source>
</evidence>
<feature type="transmembrane region" description="Helical" evidence="6">
    <location>
        <begin position="209"/>
        <end position="230"/>
    </location>
</feature>
<dbReference type="PANTHER" id="PTHR43124:SF3">
    <property type="entry name" value="CHLORAMPHENICOL EFFLUX PUMP RV0191"/>
    <property type="match status" value="1"/>
</dbReference>
<dbReference type="PROSITE" id="PS50850">
    <property type="entry name" value="MFS"/>
    <property type="match status" value="1"/>
</dbReference>
<dbReference type="SUPFAM" id="SSF103473">
    <property type="entry name" value="MFS general substrate transporter"/>
    <property type="match status" value="1"/>
</dbReference>
<feature type="transmembrane region" description="Helical" evidence="6">
    <location>
        <begin position="7"/>
        <end position="24"/>
    </location>
</feature>
<dbReference type="PANTHER" id="PTHR43124">
    <property type="entry name" value="PURINE EFFLUX PUMP PBUE"/>
    <property type="match status" value="1"/>
</dbReference>
<evidence type="ECO:0000259" key="7">
    <source>
        <dbReference type="PROSITE" id="PS50850"/>
    </source>
</evidence>
<dbReference type="GO" id="GO:0022857">
    <property type="term" value="F:transmembrane transporter activity"/>
    <property type="evidence" value="ECO:0007669"/>
    <property type="project" value="InterPro"/>
</dbReference>
<comment type="subcellular location">
    <subcellularLocation>
        <location evidence="1">Cell membrane</location>
        <topology evidence="1">Multi-pass membrane protein</topology>
    </subcellularLocation>
</comment>
<feature type="transmembrane region" description="Helical" evidence="6">
    <location>
        <begin position="300"/>
        <end position="321"/>
    </location>
</feature>
<keyword evidence="2" id="KW-1003">Cell membrane</keyword>
<reference evidence="8" key="2">
    <citation type="submission" date="2023-01" db="EMBL/GenBank/DDBJ databases">
        <authorList>
            <person name="Sun Q."/>
            <person name="Evtushenko L."/>
        </authorList>
    </citation>
    <scope>NUCLEOTIDE SEQUENCE</scope>
    <source>
        <strain evidence="8">VKM Ac-2007</strain>
    </source>
</reference>
<feature type="transmembrane region" description="Helical" evidence="6">
    <location>
        <begin position="44"/>
        <end position="64"/>
    </location>
</feature>